<evidence type="ECO:0000256" key="3">
    <source>
        <dbReference type="ARBA" id="ARBA00022801"/>
    </source>
</evidence>
<dbReference type="GO" id="GO:0006508">
    <property type="term" value="P:proteolysis"/>
    <property type="evidence" value="ECO:0007669"/>
    <property type="project" value="UniProtKB-KW"/>
</dbReference>
<name>A0A7W9GCG0_9ACTN</name>
<evidence type="ECO:0000313" key="11">
    <source>
        <dbReference type="EMBL" id="MBB5781237.1"/>
    </source>
</evidence>
<evidence type="ECO:0000259" key="10">
    <source>
        <dbReference type="Pfam" id="PF00082"/>
    </source>
</evidence>
<dbReference type="InterPro" id="IPR023827">
    <property type="entry name" value="Peptidase_S8_Asp-AS"/>
</dbReference>
<feature type="active site" description="Charge relay system" evidence="5 6">
    <location>
        <position position="406"/>
    </location>
</feature>
<dbReference type="EMBL" id="JACHMB010000001">
    <property type="protein sequence ID" value="MBB5781237.1"/>
    <property type="molecule type" value="Genomic_DNA"/>
</dbReference>
<protein>
    <submittedName>
        <fullName evidence="11">Subtilisin family serine protease</fullName>
    </submittedName>
</protein>
<dbReference type="Pfam" id="PF00082">
    <property type="entry name" value="Peptidase_S8"/>
    <property type="match status" value="1"/>
</dbReference>
<keyword evidence="4 6" id="KW-0720">Serine protease</keyword>
<dbReference type="Gene3D" id="3.40.50.200">
    <property type="entry name" value="Peptidase S8/S53 domain"/>
    <property type="match status" value="1"/>
</dbReference>
<reference evidence="11 12" key="1">
    <citation type="submission" date="2020-08" db="EMBL/GenBank/DDBJ databases">
        <title>Sequencing the genomes of 1000 actinobacteria strains.</title>
        <authorList>
            <person name="Klenk H.-P."/>
        </authorList>
    </citation>
    <scope>NUCLEOTIDE SEQUENCE [LARGE SCALE GENOMIC DNA]</scope>
    <source>
        <strain evidence="11 12">DSM 45507</strain>
    </source>
</reference>
<keyword evidence="12" id="KW-1185">Reference proteome</keyword>
<evidence type="ECO:0000256" key="8">
    <source>
        <dbReference type="SAM" id="MobiDB-lite"/>
    </source>
</evidence>
<dbReference type="InterPro" id="IPR036852">
    <property type="entry name" value="Peptidase_S8/S53_dom_sf"/>
</dbReference>
<feature type="signal peptide" evidence="9">
    <location>
        <begin position="1"/>
        <end position="17"/>
    </location>
</feature>
<dbReference type="InterPro" id="IPR000209">
    <property type="entry name" value="Peptidase_S8/S53_dom"/>
</dbReference>
<evidence type="ECO:0000256" key="1">
    <source>
        <dbReference type="ARBA" id="ARBA00011073"/>
    </source>
</evidence>
<dbReference type="PANTHER" id="PTHR43399">
    <property type="entry name" value="SUBTILISIN-RELATED"/>
    <property type="match status" value="1"/>
</dbReference>
<dbReference type="InterPro" id="IPR023828">
    <property type="entry name" value="Peptidase_S8_Ser-AS"/>
</dbReference>
<dbReference type="PROSITE" id="PS51892">
    <property type="entry name" value="SUBTILASE"/>
    <property type="match status" value="1"/>
</dbReference>
<gene>
    <name evidence="11" type="ORF">HD596_007993</name>
</gene>
<feature type="region of interest" description="Disordered" evidence="8">
    <location>
        <begin position="356"/>
        <end position="379"/>
    </location>
</feature>
<accession>A0A7W9GCG0</accession>
<dbReference type="InterPro" id="IPR015500">
    <property type="entry name" value="Peptidase_S8_subtilisin-rel"/>
</dbReference>
<dbReference type="PROSITE" id="PS00136">
    <property type="entry name" value="SUBTILASE_ASP"/>
    <property type="match status" value="1"/>
</dbReference>
<organism evidence="11 12">
    <name type="scientific">Nonomuraea jabiensis</name>
    <dbReference type="NCBI Taxonomy" id="882448"/>
    <lineage>
        <taxon>Bacteria</taxon>
        <taxon>Bacillati</taxon>
        <taxon>Actinomycetota</taxon>
        <taxon>Actinomycetes</taxon>
        <taxon>Streptosporangiales</taxon>
        <taxon>Streptosporangiaceae</taxon>
        <taxon>Nonomuraea</taxon>
    </lineage>
</organism>
<dbReference type="PRINTS" id="PR00723">
    <property type="entry name" value="SUBTILISIN"/>
</dbReference>
<evidence type="ECO:0000256" key="4">
    <source>
        <dbReference type="ARBA" id="ARBA00022825"/>
    </source>
</evidence>
<feature type="domain" description="Peptidase S8/S53" evidence="10">
    <location>
        <begin position="195"/>
        <end position="451"/>
    </location>
</feature>
<evidence type="ECO:0000256" key="7">
    <source>
        <dbReference type="RuleBase" id="RU003355"/>
    </source>
</evidence>
<dbReference type="SUPFAM" id="SSF52743">
    <property type="entry name" value="Subtilisin-like"/>
    <property type="match status" value="1"/>
</dbReference>
<comment type="similarity">
    <text evidence="1 6 7">Belongs to the peptidase S8 family.</text>
</comment>
<keyword evidence="9" id="KW-0732">Signal</keyword>
<dbReference type="Proteomes" id="UP000579153">
    <property type="component" value="Unassembled WGS sequence"/>
</dbReference>
<feature type="active site" description="Charge relay system" evidence="5 6">
    <location>
        <position position="236"/>
    </location>
</feature>
<dbReference type="RefSeq" id="WP_185074575.1">
    <property type="nucleotide sequence ID" value="NZ_JACHMB010000001.1"/>
</dbReference>
<sequence>MLLLTAAALATSPTAQAGQPSAAGAQARSVTLITGDRVTVVGPDAVLVERGEGRDEVMFHTSRDAGRLRVVPGDALPLLRAGRLDERLFDVTTLLEYGYDDRRGSLPLIVTGAERPASLARSARSAALPAVGGYAVQEERAQATRFWRDLAGATGRAGLLGARGKVWLDGFRQVSLDQSVKQIAAPDAWARGHTGKGVKVAVLDSGIDATHPDLAGKVVARRDFTEEPDERDLVGHGTHVAATIAGSGAASGGRYRGVAPDAVLLDGRVCESARCSDSAILAGMQWAAEQGAQVVNMSLGTVDTPETDPMEQAVQTLTERYGTLFVVAAGNAGADRSVSSPASADAALAVGAVTKADEPASFSSRGPRVGDDGLKPDITAPGAEITAARSKDSPGTGSYVTRSGTSMATPHVAGVAALLAGEHPGWKADTLKAALMGSAEPNPTVNVYGQGAGRVNAARATLQSVTAEPAGIGFPRQEWPHGDDEAVTRKLVYRNHSGTPLTLTLGVRGAAAFTVSPGTIVVPAGGTAEATVTADTGAGGPDGVLGGYVVASGAGGVTVSTPVAVEKEVESYNLTIRHTDRAGVPTGDFEASIVRLDAEALPIALLGGSETTTLRLPKGRWLLGTTVLSQDGVTLLVHPELRLDADRTVDADARLGRPLDVTAPGADAKLKLGQVVYQWRGPSGTPRSRGWLGKRFDRMFTAQLGPDRDYEGLLTMVAAHWAGADTYRMAWFERGRIVTGFRRDTTREPLAALRTDYARHLPGATAEAASRAWPRDGKITTYLAPDPVITPSVRTEHVNTGDGIRWQRYLWEYGADGRVNQFESAFHRYPPGRVTTERWNRGVFGPSLPAGDQDGGALSRAGDVISADLWMFGDGRGSLGWSSRATEHLTLYRDGERVGEAAGLQARFEVPAGEAGYRLVAEAERGAPAVLGTRVSLAWTFRSASAADGAVRLPVSVVTFAPALDAENAAPAGRPFTVPFSVRPQPGGSAGRPRETTVEVSYDDGATWAKAEVKGSRVMLRHPAGDGFVSLRARSADLAGNAVEQTVIRAYRIVTTG</sequence>
<comment type="caution">
    <text evidence="11">The sequence shown here is derived from an EMBL/GenBank/DDBJ whole genome shotgun (WGS) entry which is preliminary data.</text>
</comment>
<dbReference type="AlphaFoldDB" id="A0A7W9GCG0"/>
<evidence type="ECO:0000256" key="2">
    <source>
        <dbReference type="ARBA" id="ARBA00022670"/>
    </source>
</evidence>
<evidence type="ECO:0000256" key="5">
    <source>
        <dbReference type="PIRSR" id="PIRSR615500-1"/>
    </source>
</evidence>
<evidence type="ECO:0000256" key="6">
    <source>
        <dbReference type="PROSITE-ProRule" id="PRU01240"/>
    </source>
</evidence>
<feature type="chain" id="PRO_5030971881" evidence="9">
    <location>
        <begin position="18"/>
        <end position="1057"/>
    </location>
</feature>
<feature type="active site" description="Charge relay system" evidence="5 6">
    <location>
        <position position="204"/>
    </location>
</feature>
<evidence type="ECO:0000256" key="9">
    <source>
        <dbReference type="SAM" id="SignalP"/>
    </source>
</evidence>
<keyword evidence="3 6" id="KW-0378">Hydrolase</keyword>
<keyword evidence="2 6" id="KW-0645">Protease</keyword>
<proteinExistence type="inferred from homology"/>
<dbReference type="PROSITE" id="PS00138">
    <property type="entry name" value="SUBTILASE_SER"/>
    <property type="match status" value="1"/>
</dbReference>
<dbReference type="GO" id="GO:0004252">
    <property type="term" value="F:serine-type endopeptidase activity"/>
    <property type="evidence" value="ECO:0007669"/>
    <property type="project" value="UniProtKB-UniRule"/>
</dbReference>
<evidence type="ECO:0000313" key="12">
    <source>
        <dbReference type="Proteomes" id="UP000579153"/>
    </source>
</evidence>
<dbReference type="PANTHER" id="PTHR43399:SF4">
    <property type="entry name" value="CELL WALL-ASSOCIATED PROTEASE"/>
    <property type="match status" value="1"/>
</dbReference>
<dbReference type="InterPro" id="IPR051048">
    <property type="entry name" value="Peptidase_S8/S53_subtilisin"/>
</dbReference>